<evidence type="ECO:0000313" key="14">
    <source>
        <dbReference type="EMBL" id="KAK0136862.1"/>
    </source>
</evidence>
<evidence type="ECO:0000256" key="4">
    <source>
        <dbReference type="ARBA" id="ARBA00022737"/>
    </source>
</evidence>
<evidence type="ECO:0000256" key="1">
    <source>
        <dbReference type="ARBA" id="ARBA00003729"/>
    </source>
</evidence>
<dbReference type="GO" id="GO:0008270">
    <property type="term" value="F:zinc ion binding"/>
    <property type="evidence" value="ECO:0007669"/>
    <property type="project" value="UniProtKB-KW"/>
</dbReference>
<comment type="subcellular location">
    <subcellularLocation>
        <location evidence="2">Nucleus</location>
    </subcellularLocation>
</comment>
<gene>
    <name evidence="14" type="primary">ZNF280D</name>
    <name evidence="14" type="ORF">N1851_026945</name>
</gene>
<feature type="region of interest" description="Disordered" evidence="12">
    <location>
        <begin position="45"/>
        <end position="73"/>
    </location>
</feature>
<evidence type="ECO:0000256" key="8">
    <source>
        <dbReference type="ARBA" id="ARBA00023015"/>
    </source>
</evidence>
<keyword evidence="10" id="KW-0804">Transcription</keyword>
<protein>
    <submittedName>
        <fullName evidence="14">Zinc finger protein 280D</fullName>
    </submittedName>
</protein>
<dbReference type="InterPro" id="IPR057618">
    <property type="entry name" value="Znf_POGZ/Z280C-D-like"/>
</dbReference>
<keyword evidence="5" id="KW-0863">Zinc-finger</keyword>
<feature type="domain" description="C2H2-type" evidence="13">
    <location>
        <begin position="360"/>
        <end position="381"/>
    </location>
</feature>
<dbReference type="Pfam" id="PF25429">
    <property type="entry name" value="zf-POGZ"/>
    <property type="match status" value="1"/>
</dbReference>
<evidence type="ECO:0000256" key="3">
    <source>
        <dbReference type="ARBA" id="ARBA00022723"/>
    </source>
</evidence>
<sequence>MSELFMECEEEELEPWQKQVPEVNLLDDDDDDEPIFIGELVKYPKIVKPSPPPVRNDVPRQEPQPQPPREATPVTIIPANKQMPASSSLTTITPQPVIINSQGFIVQQPQLSSTNLIATLGKQYPPGTSFTIVPAGQQHLLPLLPQARILPGVVHRPQVKLNNNVVTLSNVQSPAVYSSSIPQPSSIQPKPIQIFSIPVKSQTEGKGDQASLKRGLLPKQNEVTAKKVKLDPGQQNKVMDVVDSVIFKKKCPKCKEKFPQDTLRSHTMSCHANLVESVLPSTPNKTLPTNKHILLVNEFYYGRVEGNWQMQRPEHKTNTTFKCQSCLKVLKNNIRFMNHMKHHLELEKQCSESWESHTTCQHCYRQYLTPFQLQCHVERAHSLLASSTNCKICELAFETEQVLLEHMKDTHKPGEMPYMCQVCNFRSSFFMEVEAHFKVAHNNTKDLLCPFCLKVLRSGHSYMQHYMKHQKKGIHRCGKCRLNFLTYKERVDHKINYHKTFKKPKALDGLPPGTKVTIRASLSGNVASYNPSPSGLAHEAKNPKPAKSKPNPSQVLGKDKPTQPKKQQEKRASKKNLALKNTRIGGGPHTCIECSTEIKDFFSHYPMISNCGACNYQTSCKVSISNHMIRYHSTISKDRFRKMGNQRNPNPSIRALTCLNCRFLVGALQGDKMSKHLIENPHHMCRVIQPKGILLISNCTMRSVLAPSSVFYLFTSTTTTAEKPKEVDTKQSPGNGASVSLQEEASVQLAGANGDKEAGANGDKEAGANGDKEAGATGDKEAGANGDKEAGATGDKEAGATGDKEAKEAPPASSADASFPPLSPLVGTLEEGSAVLDDLLDSHVGIDQVRELVSSLQEDLISSAQKTQTEVQSLSNQGMPASSLNIAHDVPE</sequence>
<keyword evidence="8" id="KW-0805">Transcription regulation</keyword>
<feature type="compositionally biased region" description="Basic and acidic residues" evidence="12">
    <location>
        <begin position="557"/>
        <end position="571"/>
    </location>
</feature>
<dbReference type="InterPro" id="IPR050527">
    <property type="entry name" value="Snail/Krueppel_Znf"/>
</dbReference>
<feature type="compositionally biased region" description="Polar residues" evidence="12">
    <location>
        <begin position="867"/>
        <end position="885"/>
    </location>
</feature>
<dbReference type="InterPro" id="IPR013087">
    <property type="entry name" value="Znf_C2H2_type"/>
</dbReference>
<comment type="function">
    <text evidence="1">May function as a transcription factor.</text>
</comment>
<feature type="domain" description="C2H2-type" evidence="13">
    <location>
        <begin position="323"/>
        <end position="343"/>
    </location>
</feature>
<keyword evidence="6" id="KW-0862">Zinc</keyword>
<dbReference type="PANTHER" id="PTHR24388:SF34">
    <property type="entry name" value="ZINC FINGER PROTEIN 280D"/>
    <property type="match status" value="1"/>
</dbReference>
<keyword evidence="4" id="KW-0677">Repeat</keyword>
<organism evidence="14 15">
    <name type="scientific">Merluccius polli</name>
    <name type="common">Benguela hake</name>
    <name type="synonym">Merluccius cadenati</name>
    <dbReference type="NCBI Taxonomy" id="89951"/>
    <lineage>
        <taxon>Eukaryota</taxon>
        <taxon>Metazoa</taxon>
        <taxon>Chordata</taxon>
        <taxon>Craniata</taxon>
        <taxon>Vertebrata</taxon>
        <taxon>Euteleostomi</taxon>
        <taxon>Actinopterygii</taxon>
        <taxon>Neopterygii</taxon>
        <taxon>Teleostei</taxon>
        <taxon>Neoteleostei</taxon>
        <taxon>Acanthomorphata</taxon>
        <taxon>Zeiogadaria</taxon>
        <taxon>Gadariae</taxon>
        <taxon>Gadiformes</taxon>
        <taxon>Gadoidei</taxon>
        <taxon>Merlucciidae</taxon>
        <taxon>Merluccius</taxon>
    </lineage>
</organism>
<feature type="compositionally biased region" description="Low complexity" evidence="12">
    <location>
        <begin position="543"/>
        <end position="553"/>
    </location>
</feature>
<dbReference type="EMBL" id="JAOPHQ010005123">
    <property type="protein sequence ID" value="KAK0136862.1"/>
    <property type="molecule type" value="Genomic_DNA"/>
</dbReference>
<dbReference type="PANTHER" id="PTHR24388">
    <property type="entry name" value="ZINC FINGER PROTEIN"/>
    <property type="match status" value="1"/>
</dbReference>
<keyword evidence="9" id="KW-0238">DNA-binding</keyword>
<evidence type="ECO:0000256" key="2">
    <source>
        <dbReference type="ARBA" id="ARBA00004123"/>
    </source>
</evidence>
<dbReference type="GO" id="GO:0000978">
    <property type="term" value="F:RNA polymerase II cis-regulatory region sequence-specific DNA binding"/>
    <property type="evidence" value="ECO:0007669"/>
    <property type="project" value="TreeGrafter"/>
</dbReference>
<dbReference type="AlphaFoldDB" id="A0AA47MB66"/>
<feature type="compositionally biased region" description="Basic and acidic residues" evidence="12">
    <location>
        <begin position="754"/>
        <end position="808"/>
    </location>
</feature>
<dbReference type="InterPro" id="IPR059074">
    <property type="entry name" value="zf-C2H2_Z280C_D"/>
</dbReference>
<feature type="compositionally biased region" description="Low complexity" evidence="12">
    <location>
        <begin position="809"/>
        <end position="820"/>
    </location>
</feature>
<dbReference type="GO" id="GO:0000981">
    <property type="term" value="F:DNA-binding transcription factor activity, RNA polymerase II-specific"/>
    <property type="evidence" value="ECO:0007669"/>
    <property type="project" value="TreeGrafter"/>
</dbReference>
<dbReference type="Gene3D" id="3.30.160.60">
    <property type="entry name" value="Classic Zinc Finger"/>
    <property type="match status" value="1"/>
</dbReference>
<keyword evidence="11" id="KW-0539">Nucleus</keyword>
<feature type="compositionally biased region" description="Polar residues" evidence="12">
    <location>
        <begin position="730"/>
        <end position="745"/>
    </location>
</feature>
<keyword evidence="3" id="KW-0479">Metal-binding</keyword>
<name>A0AA47MB66_MERPO</name>
<dbReference type="Proteomes" id="UP001174136">
    <property type="component" value="Unassembled WGS sequence"/>
</dbReference>
<feature type="region of interest" description="Disordered" evidence="12">
    <location>
        <begin position="722"/>
        <end position="825"/>
    </location>
</feature>
<evidence type="ECO:0000256" key="5">
    <source>
        <dbReference type="ARBA" id="ARBA00022771"/>
    </source>
</evidence>
<evidence type="ECO:0000256" key="11">
    <source>
        <dbReference type="ARBA" id="ARBA00023242"/>
    </source>
</evidence>
<dbReference type="PROSITE" id="PS00028">
    <property type="entry name" value="ZINC_FINGER_C2H2_1"/>
    <property type="match status" value="3"/>
</dbReference>
<evidence type="ECO:0000256" key="12">
    <source>
        <dbReference type="SAM" id="MobiDB-lite"/>
    </source>
</evidence>
<dbReference type="SMART" id="SM00355">
    <property type="entry name" value="ZnF_C2H2"/>
    <property type="match status" value="8"/>
</dbReference>
<feature type="region of interest" description="Disordered" evidence="12">
    <location>
        <begin position="529"/>
        <end position="581"/>
    </location>
</feature>
<evidence type="ECO:0000256" key="10">
    <source>
        <dbReference type="ARBA" id="ARBA00023163"/>
    </source>
</evidence>
<keyword evidence="7" id="KW-0832">Ubl conjugation</keyword>
<accession>A0AA47MB66</accession>
<feature type="domain" description="C2H2-type" evidence="13">
    <location>
        <begin position="390"/>
        <end position="411"/>
    </location>
</feature>
<evidence type="ECO:0000256" key="6">
    <source>
        <dbReference type="ARBA" id="ARBA00022833"/>
    </source>
</evidence>
<proteinExistence type="predicted"/>
<dbReference type="Pfam" id="PF25414">
    <property type="entry name" value="zf-C2H2_Z280C_D"/>
    <property type="match status" value="1"/>
</dbReference>
<dbReference type="FunFam" id="3.30.160.60:FF:000298">
    <property type="entry name" value="zinc finger protein 280D isoform X1"/>
    <property type="match status" value="1"/>
</dbReference>
<evidence type="ECO:0000259" key="13">
    <source>
        <dbReference type="PROSITE" id="PS00028"/>
    </source>
</evidence>
<comment type="caution">
    <text evidence="14">The sequence shown here is derived from an EMBL/GenBank/DDBJ whole genome shotgun (WGS) entry which is preliminary data.</text>
</comment>
<evidence type="ECO:0000256" key="9">
    <source>
        <dbReference type="ARBA" id="ARBA00023125"/>
    </source>
</evidence>
<evidence type="ECO:0000256" key="7">
    <source>
        <dbReference type="ARBA" id="ARBA00022843"/>
    </source>
</evidence>
<reference evidence="14" key="1">
    <citation type="journal article" date="2023" name="Front. Mar. Sci.">
        <title>A new Merluccius polli reference genome to investigate the effects of global change in West African waters.</title>
        <authorList>
            <person name="Mateo J.L."/>
            <person name="Blanco-Fernandez C."/>
            <person name="Garcia-Vazquez E."/>
            <person name="Machado-Schiaffino G."/>
        </authorList>
    </citation>
    <scope>NUCLEOTIDE SEQUENCE</scope>
    <source>
        <strain evidence="14">C29</strain>
        <tissue evidence="14">Fin</tissue>
    </source>
</reference>
<feature type="region of interest" description="Disordered" evidence="12">
    <location>
        <begin position="867"/>
        <end position="892"/>
    </location>
</feature>
<dbReference type="GO" id="GO:0005634">
    <property type="term" value="C:nucleus"/>
    <property type="evidence" value="ECO:0007669"/>
    <property type="project" value="UniProtKB-SubCell"/>
</dbReference>
<evidence type="ECO:0000313" key="15">
    <source>
        <dbReference type="Proteomes" id="UP001174136"/>
    </source>
</evidence>
<keyword evidence="15" id="KW-1185">Reference proteome</keyword>